<comment type="caution">
    <text evidence="2">The sequence shown here is derived from an EMBL/GenBank/DDBJ whole genome shotgun (WGS) entry which is preliminary data.</text>
</comment>
<gene>
    <name evidence="2" type="ORF">C2G38_285831</name>
</gene>
<dbReference type="InterPro" id="IPR000719">
    <property type="entry name" value="Prot_kinase_dom"/>
</dbReference>
<dbReference type="GO" id="GO:0004672">
    <property type="term" value="F:protein kinase activity"/>
    <property type="evidence" value="ECO:0007669"/>
    <property type="project" value="InterPro"/>
</dbReference>
<dbReference type="Proteomes" id="UP000266673">
    <property type="component" value="Unassembled WGS sequence"/>
</dbReference>
<dbReference type="GO" id="GO:0005524">
    <property type="term" value="F:ATP binding"/>
    <property type="evidence" value="ECO:0007669"/>
    <property type="project" value="InterPro"/>
</dbReference>
<evidence type="ECO:0000313" key="2">
    <source>
        <dbReference type="EMBL" id="RIB26306.1"/>
    </source>
</evidence>
<dbReference type="Gene3D" id="3.30.200.20">
    <property type="entry name" value="Phosphorylase Kinase, domain 1"/>
    <property type="match status" value="1"/>
</dbReference>
<protein>
    <recommendedName>
        <fullName evidence="1">Protein kinase domain-containing protein</fullName>
    </recommendedName>
</protein>
<evidence type="ECO:0000313" key="3">
    <source>
        <dbReference type="Proteomes" id="UP000266673"/>
    </source>
</evidence>
<dbReference type="EMBL" id="QKWP01000140">
    <property type="protein sequence ID" value="RIB26306.1"/>
    <property type="molecule type" value="Genomic_DNA"/>
</dbReference>
<dbReference type="InterPro" id="IPR001245">
    <property type="entry name" value="Ser-Thr/Tyr_kinase_cat_dom"/>
</dbReference>
<sequence>MSNRLNETIEKIITNKESIKQYNLFENVKEICRGPFGIVRKAAWGDRTVVLKSLNNATNEIFINAIINELQNLIKVDGHNHPNIIQFYGITKGN</sequence>
<dbReference type="SUPFAM" id="SSF56112">
    <property type="entry name" value="Protein kinase-like (PK-like)"/>
    <property type="match status" value="1"/>
</dbReference>
<proteinExistence type="predicted"/>
<name>A0A397W4J9_9GLOM</name>
<dbReference type="Pfam" id="PF07714">
    <property type="entry name" value="PK_Tyr_Ser-Thr"/>
    <property type="match status" value="1"/>
</dbReference>
<evidence type="ECO:0000259" key="1">
    <source>
        <dbReference type="PROSITE" id="PS50011"/>
    </source>
</evidence>
<keyword evidence="3" id="KW-1185">Reference proteome</keyword>
<reference evidence="2 3" key="1">
    <citation type="submission" date="2018-06" db="EMBL/GenBank/DDBJ databases">
        <title>Comparative genomics reveals the genomic features of Rhizophagus irregularis, R. cerebriforme, R. diaphanum and Gigaspora rosea, and their symbiotic lifestyle signature.</title>
        <authorList>
            <person name="Morin E."/>
            <person name="San Clemente H."/>
            <person name="Chen E.C.H."/>
            <person name="De La Providencia I."/>
            <person name="Hainaut M."/>
            <person name="Kuo A."/>
            <person name="Kohler A."/>
            <person name="Murat C."/>
            <person name="Tang N."/>
            <person name="Roy S."/>
            <person name="Loubradou J."/>
            <person name="Henrissat B."/>
            <person name="Grigoriev I.V."/>
            <person name="Corradi N."/>
            <person name="Roux C."/>
            <person name="Martin F.M."/>
        </authorList>
    </citation>
    <scope>NUCLEOTIDE SEQUENCE [LARGE SCALE GENOMIC DNA]</scope>
    <source>
        <strain evidence="2 3">DAOM 194757</strain>
    </source>
</reference>
<dbReference type="OrthoDB" id="2439862at2759"/>
<feature type="domain" description="Protein kinase" evidence="1">
    <location>
        <begin position="25"/>
        <end position="94"/>
    </location>
</feature>
<organism evidence="2 3">
    <name type="scientific">Gigaspora rosea</name>
    <dbReference type="NCBI Taxonomy" id="44941"/>
    <lineage>
        <taxon>Eukaryota</taxon>
        <taxon>Fungi</taxon>
        <taxon>Fungi incertae sedis</taxon>
        <taxon>Mucoromycota</taxon>
        <taxon>Glomeromycotina</taxon>
        <taxon>Glomeromycetes</taxon>
        <taxon>Diversisporales</taxon>
        <taxon>Gigasporaceae</taxon>
        <taxon>Gigaspora</taxon>
    </lineage>
</organism>
<dbReference type="PROSITE" id="PS50011">
    <property type="entry name" value="PROTEIN_KINASE_DOM"/>
    <property type="match status" value="1"/>
</dbReference>
<dbReference type="AlphaFoldDB" id="A0A397W4J9"/>
<accession>A0A397W4J9</accession>
<dbReference type="InterPro" id="IPR011009">
    <property type="entry name" value="Kinase-like_dom_sf"/>
</dbReference>